<comment type="caution">
    <text evidence="7">The sequence shown here is derived from an EMBL/GenBank/DDBJ whole genome shotgun (WGS) entry which is preliminary data.</text>
</comment>
<dbReference type="InterPro" id="IPR003439">
    <property type="entry name" value="ABC_transporter-like_ATP-bd"/>
</dbReference>
<evidence type="ECO:0000256" key="4">
    <source>
        <dbReference type="ARBA" id="ARBA00022840"/>
    </source>
</evidence>
<dbReference type="Pfam" id="PF00005">
    <property type="entry name" value="ABC_tran"/>
    <property type="match status" value="1"/>
</dbReference>
<reference evidence="8" key="1">
    <citation type="journal article" date="2019" name="Int. J. Syst. Evol. Microbiol.">
        <title>The Global Catalogue of Microorganisms (GCM) 10K type strain sequencing project: providing services to taxonomists for standard genome sequencing and annotation.</title>
        <authorList>
            <consortium name="The Broad Institute Genomics Platform"/>
            <consortium name="The Broad Institute Genome Sequencing Center for Infectious Disease"/>
            <person name="Wu L."/>
            <person name="Ma J."/>
        </authorList>
    </citation>
    <scope>NUCLEOTIDE SEQUENCE [LARGE SCALE GENOMIC DNA]</scope>
    <source>
        <strain evidence="8">JCM 16026</strain>
    </source>
</reference>
<sequence>MSVVRIDRASFRRGGRTVLSGVTFAVEPGEAVALVGPNGAGKSTLLDGLLGLVPHDAERFDVPTGPGAIGMLPQSTTTDAAFPISLEQVVMQGRTARLGLRWPGRADREAVAAALDTVRLAAHRKARFGDLSGGQQRRGLLARAIAGEPALLLLDEPFNGLDASSRQSLLDAIERLKAAGVALVVTTHDLELARAVCERTLLIDREQIAFDVTGCVLTLEQVRKTFEHHAIEIDGHTLATAEHHAAEHGHEHDTHREHGARDDVDPRAADRR</sequence>
<proteinExistence type="inferred from homology"/>
<keyword evidence="3" id="KW-0547">Nucleotide-binding</keyword>
<dbReference type="EMBL" id="BAAAQT010000008">
    <property type="protein sequence ID" value="GAA2176213.1"/>
    <property type="molecule type" value="Genomic_DNA"/>
</dbReference>
<feature type="region of interest" description="Disordered" evidence="5">
    <location>
        <begin position="242"/>
        <end position="272"/>
    </location>
</feature>
<gene>
    <name evidence="7" type="ORF">GCM10009846_29100</name>
</gene>
<dbReference type="SMART" id="SM00382">
    <property type="entry name" value="AAA"/>
    <property type="match status" value="1"/>
</dbReference>
<feature type="domain" description="ABC transporter" evidence="6">
    <location>
        <begin position="4"/>
        <end position="230"/>
    </location>
</feature>
<dbReference type="GO" id="GO:0005524">
    <property type="term" value="F:ATP binding"/>
    <property type="evidence" value="ECO:0007669"/>
    <property type="project" value="UniProtKB-KW"/>
</dbReference>
<keyword evidence="2" id="KW-0813">Transport</keyword>
<evidence type="ECO:0000256" key="5">
    <source>
        <dbReference type="SAM" id="MobiDB-lite"/>
    </source>
</evidence>
<evidence type="ECO:0000313" key="8">
    <source>
        <dbReference type="Proteomes" id="UP001501599"/>
    </source>
</evidence>
<dbReference type="InterPro" id="IPR050153">
    <property type="entry name" value="Metal_Ion_Import_ABC"/>
</dbReference>
<dbReference type="Gene3D" id="3.40.50.300">
    <property type="entry name" value="P-loop containing nucleotide triphosphate hydrolases"/>
    <property type="match status" value="1"/>
</dbReference>
<dbReference type="Proteomes" id="UP001501599">
    <property type="component" value="Unassembled WGS sequence"/>
</dbReference>
<dbReference type="InterPro" id="IPR003593">
    <property type="entry name" value="AAA+_ATPase"/>
</dbReference>
<evidence type="ECO:0000256" key="2">
    <source>
        <dbReference type="ARBA" id="ARBA00022448"/>
    </source>
</evidence>
<dbReference type="PROSITE" id="PS50893">
    <property type="entry name" value="ABC_TRANSPORTER_2"/>
    <property type="match status" value="1"/>
</dbReference>
<dbReference type="PANTHER" id="PTHR42734:SF5">
    <property type="entry name" value="IRON TRANSPORT SYSTEM ATP-BINDING PROTEIN HI_0361-RELATED"/>
    <property type="match status" value="1"/>
</dbReference>
<evidence type="ECO:0000256" key="3">
    <source>
        <dbReference type="ARBA" id="ARBA00022741"/>
    </source>
</evidence>
<comment type="similarity">
    <text evidence="1">Belongs to the ABC transporter superfamily.</text>
</comment>
<organism evidence="7 8">
    <name type="scientific">Agrococcus versicolor</name>
    <dbReference type="NCBI Taxonomy" id="501482"/>
    <lineage>
        <taxon>Bacteria</taxon>
        <taxon>Bacillati</taxon>
        <taxon>Actinomycetota</taxon>
        <taxon>Actinomycetes</taxon>
        <taxon>Micrococcales</taxon>
        <taxon>Microbacteriaceae</taxon>
        <taxon>Agrococcus</taxon>
    </lineage>
</organism>
<protein>
    <submittedName>
        <fullName evidence="7">Metal ABC transporter ATP-binding protein</fullName>
    </submittedName>
</protein>
<evidence type="ECO:0000256" key="1">
    <source>
        <dbReference type="ARBA" id="ARBA00005417"/>
    </source>
</evidence>
<keyword evidence="4 7" id="KW-0067">ATP-binding</keyword>
<dbReference type="SUPFAM" id="SSF52540">
    <property type="entry name" value="P-loop containing nucleoside triphosphate hydrolases"/>
    <property type="match status" value="1"/>
</dbReference>
<evidence type="ECO:0000313" key="7">
    <source>
        <dbReference type="EMBL" id="GAA2176213.1"/>
    </source>
</evidence>
<name>A0ABP5MNK8_9MICO</name>
<dbReference type="InterPro" id="IPR027417">
    <property type="entry name" value="P-loop_NTPase"/>
</dbReference>
<accession>A0ABP5MNK8</accession>
<keyword evidence="8" id="KW-1185">Reference proteome</keyword>
<evidence type="ECO:0000259" key="6">
    <source>
        <dbReference type="PROSITE" id="PS50893"/>
    </source>
</evidence>
<dbReference type="PANTHER" id="PTHR42734">
    <property type="entry name" value="METAL TRANSPORT SYSTEM ATP-BINDING PROTEIN TM_0124-RELATED"/>
    <property type="match status" value="1"/>
</dbReference>
<dbReference type="RefSeq" id="WP_344344811.1">
    <property type="nucleotide sequence ID" value="NZ_BAAAQT010000008.1"/>
</dbReference>